<proteinExistence type="predicted"/>
<dbReference type="EMBL" id="CAEKKB010000001">
    <property type="protein sequence ID" value="CAB4294174.1"/>
    <property type="molecule type" value="Genomic_DNA"/>
</dbReference>
<name>A0A6J5W373_PRUAR</name>
<accession>A0A6J5W373</accession>
<reference evidence="2" key="1">
    <citation type="journal article" date="2020" name="Genome Biol.">
        <title>Gamete binning: chromosome-level and haplotype-resolved genome assembly enabled by high-throughput single-cell sequencing of gamete genomes.</title>
        <authorList>
            <person name="Campoy J.A."/>
            <person name="Sun H."/>
            <person name="Goel M."/>
            <person name="Jiao W.-B."/>
            <person name="Folz-Donahue K."/>
            <person name="Wang N."/>
            <person name="Rubio M."/>
            <person name="Liu C."/>
            <person name="Kukat C."/>
            <person name="Ruiz D."/>
            <person name="Huettel B."/>
            <person name="Schneeberger K."/>
        </authorList>
    </citation>
    <scope>NUCLEOTIDE SEQUENCE [LARGE SCALE GENOMIC DNA]</scope>
    <source>
        <strain evidence="2">cv. Rojo Pasion</strain>
    </source>
</reference>
<dbReference type="Proteomes" id="UP000507245">
    <property type="component" value="Unassembled WGS sequence"/>
</dbReference>
<protein>
    <submittedName>
        <fullName evidence="1">Uncharacterized protein</fullName>
    </submittedName>
</protein>
<sequence>MKFHTSIDENGGRNRRKPHLKLLKPSAPLLACAAAVWPRVAASLPIHDRQPGVVLSQPTA</sequence>
<gene>
    <name evidence="1" type="ORF">ORAREDHAP_LOCUS4128</name>
</gene>
<organism evidence="1 2">
    <name type="scientific">Prunus armeniaca</name>
    <name type="common">Apricot</name>
    <name type="synonym">Armeniaca vulgaris</name>
    <dbReference type="NCBI Taxonomy" id="36596"/>
    <lineage>
        <taxon>Eukaryota</taxon>
        <taxon>Viridiplantae</taxon>
        <taxon>Streptophyta</taxon>
        <taxon>Embryophyta</taxon>
        <taxon>Tracheophyta</taxon>
        <taxon>Spermatophyta</taxon>
        <taxon>Magnoliopsida</taxon>
        <taxon>eudicotyledons</taxon>
        <taxon>Gunneridae</taxon>
        <taxon>Pentapetalae</taxon>
        <taxon>rosids</taxon>
        <taxon>fabids</taxon>
        <taxon>Rosales</taxon>
        <taxon>Rosaceae</taxon>
        <taxon>Amygdaloideae</taxon>
        <taxon>Amygdaleae</taxon>
        <taxon>Prunus</taxon>
    </lineage>
</organism>
<evidence type="ECO:0000313" key="2">
    <source>
        <dbReference type="Proteomes" id="UP000507245"/>
    </source>
</evidence>
<evidence type="ECO:0000313" key="1">
    <source>
        <dbReference type="EMBL" id="CAB4294174.1"/>
    </source>
</evidence>
<dbReference type="AlphaFoldDB" id="A0A6J5W373"/>
<keyword evidence="2" id="KW-1185">Reference proteome</keyword>